<dbReference type="eggNOG" id="ENOG502RPUT">
    <property type="taxonomic scope" value="Eukaryota"/>
</dbReference>
<dbReference type="HOGENOM" id="CLU_715708_0_0_1"/>
<organism evidence="2">
    <name type="scientific">Candida tenuis (strain ATCC 10573 / BCRC 21748 / CBS 615 / JCM 9827 / NBRC 10315 / NRRL Y-1498 / VKM Y-70)</name>
    <name type="common">Yeast</name>
    <name type="synonym">Yamadazyma tenuis</name>
    <dbReference type="NCBI Taxonomy" id="590646"/>
    <lineage>
        <taxon>Eukaryota</taxon>
        <taxon>Fungi</taxon>
        <taxon>Dikarya</taxon>
        <taxon>Ascomycota</taxon>
        <taxon>Saccharomycotina</taxon>
        <taxon>Pichiomycetes</taxon>
        <taxon>Debaryomycetaceae</taxon>
        <taxon>Yamadazyma</taxon>
    </lineage>
</organism>
<gene>
    <name evidence="1" type="ORF">CANTEDRAFT_114488</name>
</gene>
<dbReference type="Proteomes" id="UP000000707">
    <property type="component" value="Unassembled WGS sequence"/>
</dbReference>
<dbReference type="OrthoDB" id="4005225at2759"/>
<dbReference type="EMBL" id="GL996524">
    <property type="protein sequence ID" value="EGV63571.1"/>
    <property type="molecule type" value="Genomic_DNA"/>
</dbReference>
<reference evidence="1 2" key="1">
    <citation type="journal article" date="2011" name="Proc. Natl. Acad. Sci. U.S.A.">
        <title>Comparative genomics of xylose-fermenting fungi for enhanced biofuel production.</title>
        <authorList>
            <person name="Wohlbach D.J."/>
            <person name="Kuo A."/>
            <person name="Sato T.K."/>
            <person name="Potts K.M."/>
            <person name="Salamov A.A."/>
            <person name="LaButti K.M."/>
            <person name="Sun H."/>
            <person name="Clum A."/>
            <person name="Pangilinan J.L."/>
            <person name="Lindquist E.A."/>
            <person name="Lucas S."/>
            <person name="Lapidus A."/>
            <person name="Jin M."/>
            <person name="Gunawan C."/>
            <person name="Balan V."/>
            <person name="Dale B.E."/>
            <person name="Jeffries T.W."/>
            <person name="Zinkel R."/>
            <person name="Barry K.W."/>
            <person name="Grigoriev I.V."/>
            <person name="Gasch A.P."/>
        </authorList>
    </citation>
    <scope>NUCLEOTIDE SEQUENCE [LARGE SCALE GENOMIC DNA]</scope>
    <source>
        <strain evidence="1">ATCC 10573</strain>
        <strain evidence="2">ATCC 10573 / BCRC 21748 / CBS 615 / JCM 9827 / NBRC 10315 / NRRL Y-1498 / VKM Y-70</strain>
    </source>
</reference>
<evidence type="ECO:0000313" key="2">
    <source>
        <dbReference type="Proteomes" id="UP000000707"/>
    </source>
</evidence>
<dbReference type="EMBL" id="GL996524">
    <property type="protein sequence ID" value="EGV63570.1"/>
    <property type="molecule type" value="Genomic_DNA"/>
</dbReference>
<evidence type="ECO:0000313" key="1">
    <source>
        <dbReference type="EMBL" id="EGV63570.1"/>
    </source>
</evidence>
<keyword evidence="2" id="KW-1185">Reference proteome</keyword>
<proteinExistence type="predicted"/>
<dbReference type="AlphaFoldDB" id="G3B599"/>
<accession>G3B599</accession>
<name>G3B599_CANTC</name>
<protein>
    <submittedName>
        <fullName evidence="1">Uncharacterized protein</fullName>
    </submittedName>
</protein>
<sequence length="417" mass="49346">MKTRLTFNIKLIRSIITQYRQSHNRPQNDRSIIDEALNLFAPKQAPKNTSNYKPSILSSVAYGPVSEQYQTKITREPQDVDAFKVRTDFSTGRLVNFLDVVSLPRDMLDLNNKILKSTDSEFRQIIGEIRDQEQLVYIFKFLYLQDKLNLSKLTTIVLNKNLRNLSLLPFDLKHPEDSMLNWPALDYTKLRVTLLRKFQTMHKPLHIVKNLEQSFDHDYLPSMRSKELPQFYERTIWKYYFEYVSHMNKHKDESYFIHELNDLYHSFTIWESSKLKSLPISTEILKVHKSMNRLQQLFFKICSQESVNRLINSQLQKNKYSDLLNVLKKISINYKFYSFGELEDTSIETRATYYMVIDSLEKLLVHKIVPFAKGEDVSELVSELNEIKKIITKFEASDDIHENNWDDKLVLLSSFLK</sequence>